<dbReference type="VEuPathDB" id="FungiDB:I7I53_05420"/>
<proteinExistence type="predicted"/>
<evidence type="ECO:0000313" key="1">
    <source>
        <dbReference type="EMBL" id="QSS57035.1"/>
    </source>
</evidence>
<dbReference type="AlphaFoldDB" id="A0A8A1LV16"/>
<dbReference type="EMBL" id="CP069106">
    <property type="protein sequence ID" value="QSS57035.1"/>
    <property type="molecule type" value="Genomic_DNA"/>
</dbReference>
<reference evidence="1" key="1">
    <citation type="submission" date="2021-01" db="EMBL/GenBank/DDBJ databases">
        <title>Chromosome-level genome assembly of a human fungal pathogen reveals clustering of transcriptionally co-regulated genes.</title>
        <authorList>
            <person name="Voorhies M."/>
            <person name="Cohen S."/>
            <person name="Shea T.P."/>
            <person name="Petrus S."/>
            <person name="Munoz J.F."/>
            <person name="Poplawski S."/>
            <person name="Goldman W.E."/>
            <person name="Michael T."/>
            <person name="Cuomo C.A."/>
            <person name="Sil A."/>
            <person name="Beyhan S."/>
        </authorList>
    </citation>
    <scope>NUCLEOTIDE SEQUENCE</scope>
    <source>
        <strain evidence="1">H88</strain>
    </source>
</reference>
<dbReference type="Proteomes" id="UP000663419">
    <property type="component" value="Chromosome 5"/>
</dbReference>
<gene>
    <name evidence="1" type="ORF">I7I53_05420</name>
</gene>
<sequence>MPAEFEGVMLPFNSVQFCSKSAFWPCYVYLLTASMGQNFYTCLAGLRKGFRRVSLYTRCPASLNYHP</sequence>
<accession>A0A8A1LV16</accession>
<organism evidence="1 2">
    <name type="scientific">Ajellomyces capsulatus (strain H88)</name>
    <name type="common">Darling's disease fungus</name>
    <name type="synonym">Histoplasma capsulatum</name>
    <dbReference type="NCBI Taxonomy" id="544711"/>
    <lineage>
        <taxon>Eukaryota</taxon>
        <taxon>Fungi</taxon>
        <taxon>Dikarya</taxon>
        <taxon>Ascomycota</taxon>
        <taxon>Pezizomycotina</taxon>
        <taxon>Eurotiomycetes</taxon>
        <taxon>Eurotiomycetidae</taxon>
        <taxon>Onygenales</taxon>
        <taxon>Ajellomycetaceae</taxon>
        <taxon>Histoplasma</taxon>
    </lineage>
</organism>
<protein>
    <submittedName>
        <fullName evidence="1">RNA recognition motif containing protein, polyadenylation factor subunit CstF64</fullName>
    </submittedName>
</protein>
<evidence type="ECO:0000313" key="2">
    <source>
        <dbReference type="Proteomes" id="UP000663419"/>
    </source>
</evidence>
<name>A0A8A1LV16_AJEC8</name>